<reference evidence="1 2" key="1">
    <citation type="journal article" date="2020" name="Mol. Biol. Evol.">
        <title>Distinct Expression and Methylation Patterns for Genes with Different Fates following a Single Whole-Genome Duplication in Flowering Plants.</title>
        <authorList>
            <person name="Shi T."/>
            <person name="Rahmani R.S."/>
            <person name="Gugger P.F."/>
            <person name="Wang M."/>
            <person name="Li H."/>
            <person name="Zhang Y."/>
            <person name="Li Z."/>
            <person name="Wang Q."/>
            <person name="Van de Peer Y."/>
            <person name="Marchal K."/>
            <person name="Chen J."/>
        </authorList>
    </citation>
    <scope>NUCLEOTIDE SEQUENCE [LARGE SCALE GENOMIC DNA]</scope>
    <source>
        <tissue evidence="1">Leaf</tissue>
    </source>
</reference>
<dbReference type="AlphaFoldDB" id="A0A822YGX8"/>
<dbReference type="Proteomes" id="UP000607653">
    <property type="component" value="Unassembled WGS sequence"/>
</dbReference>
<organism evidence="1 2">
    <name type="scientific">Nelumbo nucifera</name>
    <name type="common">Sacred lotus</name>
    <dbReference type="NCBI Taxonomy" id="4432"/>
    <lineage>
        <taxon>Eukaryota</taxon>
        <taxon>Viridiplantae</taxon>
        <taxon>Streptophyta</taxon>
        <taxon>Embryophyta</taxon>
        <taxon>Tracheophyta</taxon>
        <taxon>Spermatophyta</taxon>
        <taxon>Magnoliopsida</taxon>
        <taxon>Proteales</taxon>
        <taxon>Nelumbonaceae</taxon>
        <taxon>Nelumbo</taxon>
    </lineage>
</organism>
<proteinExistence type="predicted"/>
<protein>
    <submittedName>
        <fullName evidence="1">Uncharacterized protein</fullName>
    </submittedName>
</protein>
<keyword evidence="2" id="KW-1185">Reference proteome</keyword>
<dbReference type="EMBL" id="DUZY01000003">
    <property type="protein sequence ID" value="DAD33444.1"/>
    <property type="molecule type" value="Genomic_DNA"/>
</dbReference>
<evidence type="ECO:0000313" key="1">
    <source>
        <dbReference type="EMBL" id="DAD33444.1"/>
    </source>
</evidence>
<sequence>MPTLDRGNRREDIGLFIQGFSGVGCVQCRLEAFTLISSLMVPSPPKPAPLFYKLL</sequence>
<dbReference type="PROSITE" id="PS51257">
    <property type="entry name" value="PROKAR_LIPOPROTEIN"/>
    <property type="match status" value="1"/>
</dbReference>
<gene>
    <name evidence="1" type="ORF">HUJ06_012295</name>
</gene>
<name>A0A822YGX8_NELNU</name>
<evidence type="ECO:0000313" key="2">
    <source>
        <dbReference type="Proteomes" id="UP000607653"/>
    </source>
</evidence>
<comment type="caution">
    <text evidence="1">The sequence shown here is derived from an EMBL/GenBank/DDBJ whole genome shotgun (WGS) entry which is preliminary data.</text>
</comment>
<accession>A0A822YGX8</accession>